<dbReference type="GO" id="GO:0020037">
    <property type="term" value="F:heme binding"/>
    <property type="evidence" value="ECO:0007669"/>
    <property type="project" value="InterPro"/>
</dbReference>
<keyword evidence="10" id="KW-1185">Reference proteome</keyword>
<dbReference type="Proteomes" id="UP001147746">
    <property type="component" value="Unassembled WGS sequence"/>
</dbReference>
<proteinExistence type="inferred from homology"/>
<evidence type="ECO:0000256" key="5">
    <source>
        <dbReference type="ARBA" id="ARBA00023002"/>
    </source>
</evidence>
<keyword evidence="6" id="KW-0408">Iron</keyword>
<keyword evidence="5" id="KW-0560">Oxidoreductase</keyword>
<sequence length="231" mass="26352">MPDVVSNREKEARAARDQGLEEPQYDDAVAWTQSDPRNSLPAGDIQLALAMAALFTTTRSSSRSQNPELVEPLRQEIRQSLSDHGLGLAVLAKMELLHYVLKESQRQIPVIGWHGNTQGILIMVDSRDMWSPEVYDDPKLYDGYRFSKRRQARDKASRLVQSSREHNVFGGGRHISPGRFFASNELKYDIRLKDSYCSRPVQFGVYTSVEPVAQLEIRPREEYEDCLLLDV</sequence>
<organism evidence="9 10">
    <name type="scientific">Penicillium atrosanguineum</name>
    <dbReference type="NCBI Taxonomy" id="1132637"/>
    <lineage>
        <taxon>Eukaryota</taxon>
        <taxon>Fungi</taxon>
        <taxon>Dikarya</taxon>
        <taxon>Ascomycota</taxon>
        <taxon>Pezizomycotina</taxon>
        <taxon>Eurotiomycetes</taxon>
        <taxon>Eurotiomycetidae</taxon>
        <taxon>Eurotiales</taxon>
        <taxon>Aspergillaceae</taxon>
        <taxon>Penicillium</taxon>
    </lineage>
</organism>
<gene>
    <name evidence="9" type="ORF">N7476_007177</name>
</gene>
<keyword evidence="4" id="KW-0479">Metal-binding</keyword>
<dbReference type="InterPro" id="IPR036396">
    <property type="entry name" value="Cyt_P450_sf"/>
</dbReference>
<comment type="caution">
    <text evidence="9">The sequence shown here is derived from an EMBL/GenBank/DDBJ whole genome shotgun (WGS) entry which is preliminary data.</text>
</comment>
<evidence type="ECO:0000256" key="6">
    <source>
        <dbReference type="ARBA" id="ARBA00023004"/>
    </source>
</evidence>
<evidence type="ECO:0000256" key="4">
    <source>
        <dbReference type="ARBA" id="ARBA00022723"/>
    </source>
</evidence>
<accession>A0A9W9U2N7</accession>
<comment type="cofactor">
    <cofactor evidence="1">
        <name>heme</name>
        <dbReference type="ChEBI" id="CHEBI:30413"/>
    </cofactor>
</comment>
<evidence type="ECO:0000256" key="3">
    <source>
        <dbReference type="ARBA" id="ARBA00022617"/>
    </source>
</evidence>
<feature type="compositionally biased region" description="Basic and acidic residues" evidence="8">
    <location>
        <begin position="1"/>
        <end position="19"/>
    </location>
</feature>
<dbReference type="GO" id="GO:0004497">
    <property type="term" value="F:monooxygenase activity"/>
    <property type="evidence" value="ECO:0007669"/>
    <property type="project" value="UniProtKB-KW"/>
</dbReference>
<dbReference type="SUPFAM" id="SSF48264">
    <property type="entry name" value="Cytochrome P450"/>
    <property type="match status" value="1"/>
</dbReference>
<evidence type="ECO:0000256" key="1">
    <source>
        <dbReference type="ARBA" id="ARBA00001971"/>
    </source>
</evidence>
<dbReference type="GO" id="GO:0043386">
    <property type="term" value="P:mycotoxin biosynthetic process"/>
    <property type="evidence" value="ECO:0007669"/>
    <property type="project" value="UniProtKB-ARBA"/>
</dbReference>
<dbReference type="InterPro" id="IPR001128">
    <property type="entry name" value="Cyt_P450"/>
</dbReference>
<evidence type="ECO:0000256" key="7">
    <source>
        <dbReference type="ARBA" id="ARBA00023033"/>
    </source>
</evidence>
<dbReference type="Gene3D" id="1.10.630.10">
    <property type="entry name" value="Cytochrome P450"/>
    <property type="match status" value="1"/>
</dbReference>
<reference evidence="9" key="1">
    <citation type="submission" date="2022-12" db="EMBL/GenBank/DDBJ databases">
        <authorList>
            <person name="Petersen C."/>
        </authorList>
    </citation>
    <scope>NUCLEOTIDE SEQUENCE</scope>
    <source>
        <strain evidence="9">IBT 21472</strain>
    </source>
</reference>
<dbReference type="GO" id="GO:0016705">
    <property type="term" value="F:oxidoreductase activity, acting on paired donors, with incorporation or reduction of molecular oxygen"/>
    <property type="evidence" value="ECO:0007669"/>
    <property type="project" value="InterPro"/>
</dbReference>
<keyword evidence="3" id="KW-0349">Heme</keyword>
<keyword evidence="7" id="KW-0503">Monooxygenase</keyword>
<evidence type="ECO:0000313" key="9">
    <source>
        <dbReference type="EMBL" id="KAJ5311317.1"/>
    </source>
</evidence>
<evidence type="ECO:0000256" key="2">
    <source>
        <dbReference type="ARBA" id="ARBA00010617"/>
    </source>
</evidence>
<evidence type="ECO:0000313" key="10">
    <source>
        <dbReference type="Proteomes" id="UP001147746"/>
    </source>
</evidence>
<name>A0A9W9U2N7_9EURO</name>
<dbReference type="PANTHER" id="PTHR46206:SF2">
    <property type="entry name" value="CYTOCHROME P450 MONOOXYGENASE AUSG-RELATED"/>
    <property type="match status" value="1"/>
</dbReference>
<feature type="region of interest" description="Disordered" evidence="8">
    <location>
        <begin position="1"/>
        <end position="36"/>
    </location>
</feature>
<reference evidence="9" key="2">
    <citation type="journal article" date="2023" name="IMA Fungus">
        <title>Comparative genomic study of the Penicillium genus elucidates a diverse pangenome and 15 lateral gene transfer events.</title>
        <authorList>
            <person name="Petersen C."/>
            <person name="Sorensen T."/>
            <person name="Nielsen M.R."/>
            <person name="Sondergaard T.E."/>
            <person name="Sorensen J.L."/>
            <person name="Fitzpatrick D.A."/>
            <person name="Frisvad J.C."/>
            <person name="Nielsen K.L."/>
        </authorList>
    </citation>
    <scope>NUCLEOTIDE SEQUENCE</scope>
    <source>
        <strain evidence="9">IBT 21472</strain>
    </source>
</reference>
<dbReference type="Pfam" id="PF00067">
    <property type="entry name" value="p450"/>
    <property type="match status" value="1"/>
</dbReference>
<dbReference type="PANTHER" id="PTHR46206">
    <property type="entry name" value="CYTOCHROME P450"/>
    <property type="match status" value="1"/>
</dbReference>
<dbReference type="GO" id="GO:0005506">
    <property type="term" value="F:iron ion binding"/>
    <property type="evidence" value="ECO:0007669"/>
    <property type="project" value="InterPro"/>
</dbReference>
<evidence type="ECO:0000256" key="8">
    <source>
        <dbReference type="SAM" id="MobiDB-lite"/>
    </source>
</evidence>
<protein>
    <submittedName>
        <fullName evidence="9">Uncharacterized protein</fullName>
    </submittedName>
</protein>
<comment type="similarity">
    <text evidence="2">Belongs to the cytochrome P450 family.</text>
</comment>
<dbReference type="EMBL" id="JAPZBO010000007">
    <property type="protein sequence ID" value="KAJ5311317.1"/>
    <property type="molecule type" value="Genomic_DNA"/>
</dbReference>
<dbReference type="AlphaFoldDB" id="A0A9W9U2N7"/>